<sequence length="233" mass="26657">MQRKQHRVRNWLTTFLIFLLLLVSLALIFNEQIKNWLVDSYKPQITQQTITKNKHKKASYNFRSVKSLDFQTVAKARANSSKLNVVGEISIPQVKLNLPIANGVTNENLALAAATLKADMKMGQGNYALAGHHMVRKDILFSPLYWKMRPGMKIYVTDLKRIYTYKATERKFIAATRVDVINDVPNQKLITLITCDATGAKRLMIRGKYESSMAYKKAPKKIQSSFSKNFNNK</sequence>
<dbReference type="NCBIfam" id="TIGR01076">
    <property type="entry name" value="sortase_fam"/>
    <property type="match status" value="1"/>
</dbReference>
<feature type="active site" description="Acyl-thioester intermediate" evidence="4">
    <location>
        <position position="195"/>
    </location>
</feature>
<evidence type="ECO:0000256" key="4">
    <source>
        <dbReference type="PIRSR" id="PIRSR605754-1"/>
    </source>
</evidence>
<accession>A0A0R2IT69</accession>
<keyword evidence="2" id="KW-0378">Hydrolase</keyword>
<dbReference type="Proteomes" id="UP000051568">
    <property type="component" value="Unassembled WGS sequence"/>
</dbReference>
<dbReference type="OrthoDB" id="1648028at2"/>
<comment type="caution">
    <text evidence="5">The sequence shown here is derived from an EMBL/GenBank/DDBJ whole genome shotgun (WGS) entry which is preliminary data.</text>
</comment>
<dbReference type="STRING" id="319652.IV80_GL001909"/>
<dbReference type="Gene3D" id="2.40.260.10">
    <property type="entry name" value="Sortase"/>
    <property type="match status" value="1"/>
</dbReference>
<evidence type="ECO:0000256" key="2">
    <source>
        <dbReference type="ARBA" id="ARBA00022801"/>
    </source>
</evidence>
<dbReference type="CDD" id="cd06165">
    <property type="entry name" value="Sortase_A"/>
    <property type="match status" value="1"/>
</dbReference>
<dbReference type="GO" id="GO:0006508">
    <property type="term" value="P:proteolysis"/>
    <property type="evidence" value="ECO:0007669"/>
    <property type="project" value="UniProtKB-KW"/>
</dbReference>
<dbReference type="Pfam" id="PF04203">
    <property type="entry name" value="Sortase"/>
    <property type="match status" value="1"/>
</dbReference>
<reference evidence="5 6" key="1">
    <citation type="journal article" date="2015" name="Genome Announc.">
        <title>Expanding the biotechnology potential of lactobacilli through comparative genomics of 213 strains and associated genera.</title>
        <authorList>
            <person name="Sun Z."/>
            <person name="Harris H.M."/>
            <person name="McCann A."/>
            <person name="Guo C."/>
            <person name="Argimon S."/>
            <person name="Zhang W."/>
            <person name="Yang X."/>
            <person name="Jeffery I.B."/>
            <person name="Cooney J.C."/>
            <person name="Kagawa T.F."/>
            <person name="Liu W."/>
            <person name="Song Y."/>
            <person name="Salvetti E."/>
            <person name="Wrobel A."/>
            <person name="Rasinkangas P."/>
            <person name="Parkhill J."/>
            <person name="Rea M.C."/>
            <person name="O'Sullivan O."/>
            <person name="Ritari J."/>
            <person name="Douillard F.P."/>
            <person name="Paul Ross R."/>
            <person name="Yang R."/>
            <person name="Briner A.E."/>
            <person name="Felis G.E."/>
            <person name="de Vos W.M."/>
            <person name="Barrangou R."/>
            <person name="Klaenhammer T.R."/>
            <person name="Caufield P.W."/>
            <person name="Cui Y."/>
            <person name="Zhang H."/>
            <person name="O'Toole P.W."/>
        </authorList>
    </citation>
    <scope>NUCLEOTIDE SEQUENCE [LARGE SCALE GENOMIC DNA]</scope>
    <source>
        <strain evidence="5 6">DSM 17757</strain>
    </source>
</reference>
<dbReference type="EMBL" id="JQBR01000009">
    <property type="protein sequence ID" value="KRN65404.1"/>
    <property type="molecule type" value="Genomic_DNA"/>
</dbReference>
<keyword evidence="1" id="KW-0645">Protease</keyword>
<dbReference type="AlphaFoldDB" id="A0A0R2IT69"/>
<evidence type="ECO:0000256" key="3">
    <source>
        <dbReference type="ARBA" id="ARBA00022807"/>
    </source>
</evidence>
<keyword evidence="3" id="KW-0788">Thiol protease</keyword>
<evidence type="ECO:0000313" key="6">
    <source>
        <dbReference type="Proteomes" id="UP000051568"/>
    </source>
</evidence>
<dbReference type="InterPro" id="IPR023365">
    <property type="entry name" value="Sortase_dom-sf"/>
</dbReference>
<gene>
    <name evidence="5" type="ORF">IV80_GL001909</name>
</gene>
<keyword evidence="6" id="KW-1185">Reference proteome</keyword>
<organism evidence="5 6">
    <name type="scientific">Pediococcus cellicola</name>
    <dbReference type="NCBI Taxonomy" id="319652"/>
    <lineage>
        <taxon>Bacteria</taxon>
        <taxon>Bacillati</taxon>
        <taxon>Bacillota</taxon>
        <taxon>Bacilli</taxon>
        <taxon>Lactobacillales</taxon>
        <taxon>Lactobacillaceae</taxon>
        <taxon>Pediococcus</taxon>
    </lineage>
</organism>
<dbReference type="PATRIC" id="fig|319652.3.peg.1943"/>
<feature type="active site" description="Proton donor/acceptor" evidence="4">
    <location>
        <position position="132"/>
    </location>
</feature>
<dbReference type="InterPro" id="IPR005754">
    <property type="entry name" value="Sortase"/>
</dbReference>
<dbReference type="SUPFAM" id="SSF63817">
    <property type="entry name" value="Sortase"/>
    <property type="match status" value="1"/>
</dbReference>
<proteinExistence type="predicted"/>
<evidence type="ECO:0000313" key="5">
    <source>
        <dbReference type="EMBL" id="KRN65404.1"/>
    </source>
</evidence>
<protein>
    <submittedName>
        <fullName evidence="5">Sortase (Surface protein transpeptidase)</fullName>
    </submittedName>
</protein>
<dbReference type="InterPro" id="IPR042007">
    <property type="entry name" value="Sortase_A"/>
</dbReference>
<name>A0A0R2IT69_9LACO</name>
<dbReference type="GO" id="GO:0008234">
    <property type="term" value="F:cysteine-type peptidase activity"/>
    <property type="evidence" value="ECO:0007669"/>
    <property type="project" value="UniProtKB-KW"/>
</dbReference>
<dbReference type="RefSeq" id="WP_057751962.1">
    <property type="nucleotide sequence ID" value="NZ_BJVH01000006.1"/>
</dbReference>
<evidence type="ECO:0000256" key="1">
    <source>
        <dbReference type="ARBA" id="ARBA00022670"/>
    </source>
</evidence>